<proteinExistence type="predicted"/>
<accession>A0A150XI31</accession>
<sequence>MKRLPLNLILSLLLLFSVVNCEDRQEDEPIILNKENYQAFADIYSQNLNTIASRLRAASSTFADSKSVISVVENNLEEDVIASFRNNYVNYISDNDRSSTEGGSTQQFNLENLSEIRREYVQEILGSVENYNNPEDYIAWLDNKFHEIYDSEDLELEDKDFLLTYITVYNISLSFLIDNPDLIPQTTNGESAVSPFHLNDPRSGFRDWLDRNLKCVAGVAGSAITVGLGGCAALGQTLGGVGVLGGPAGAASGFATGCIIGGAIGAIGGGLVGYATFC</sequence>
<dbReference type="Proteomes" id="UP000075606">
    <property type="component" value="Unassembled WGS sequence"/>
</dbReference>
<reference evidence="2 3" key="1">
    <citation type="submission" date="2016-01" db="EMBL/GenBank/DDBJ databases">
        <title>Genome sequencing of Roseivirga spongicola UST030701-084.</title>
        <authorList>
            <person name="Selvaratnam C."/>
            <person name="Thevarajoo S."/>
            <person name="Goh K.M."/>
            <person name="Ee R."/>
            <person name="Chan K.-G."/>
            <person name="Chong C.S."/>
        </authorList>
    </citation>
    <scope>NUCLEOTIDE SEQUENCE [LARGE SCALE GENOMIC DNA]</scope>
    <source>
        <strain evidence="2 3">UST030701-084</strain>
    </source>
</reference>
<feature type="signal peptide" evidence="1">
    <location>
        <begin position="1"/>
        <end position="21"/>
    </location>
</feature>
<protein>
    <recommendedName>
        <fullName evidence="4">Glycine zipper domain-containing protein</fullName>
    </recommendedName>
</protein>
<name>A0A150XI31_9BACT</name>
<gene>
    <name evidence="2" type="ORF">AWW68_06130</name>
</gene>
<evidence type="ECO:0008006" key="4">
    <source>
        <dbReference type="Google" id="ProtNLM"/>
    </source>
</evidence>
<evidence type="ECO:0000313" key="3">
    <source>
        <dbReference type="Proteomes" id="UP000075606"/>
    </source>
</evidence>
<evidence type="ECO:0000313" key="2">
    <source>
        <dbReference type="EMBL" id="KYG78342.1"/>
    </source>
</evidence>
<keyword evidence="1" id="KW-0732">Signal</keyword>
<evidence type="ECO:0000256" key="1">
    <source>
        <dbReference type="SAM" id="SignalP"/>
    </source>
</evidence>
<dbReference type="EMBL" id="LRPC01000001">
    <property type="protein sequence ID" value="KYG78342.1"/>
    <property type="molecule type" value="Genomic_DNA"/>
</dbReference>
<feature type="chain" id="PRO_5007574728" description="Glycine zipper domain-containing protein" evidence="1">
    <location>
        <begin position="22"/>
        <end position="278"/>
    </location>
</feature>
<dbReference type="AlphaFoldDB" id="A0A150XI31"/>
<dbReference type="STRING" id="333140.AWW68_06130"/>
<comment type="caution">
    <text evidence="2">The sequence shown here is derived from an EMBL/GenBank/DDBJ whole genome shotgun (WGS) entry which is preliminary data.</text>
</comment>
<keyword evidence="3" id="KW-1185">Reference proteome</keyword>
<dbReference type="RefSeq" id="WP_068217906.1">
    <property type="nucleotide sequence ID" value="NZ_LRPC01000001.1"/>
</dbReference>
<organism evidence="2 3">
    <name type="scientific">Roseivirga spongicola</name>
    <dbReference type="NCBI Taxonomy" id="333140"/>
    <lineage>
        <taxon>Bacteria</taxon>
        <taxon>Pseudomonadati</taxon>
        <taxon>Bacteroidota</taxon>
        <taxon>Cytophagia</taxon>
        <taxon>Cytophagales</taxon>
        <taxon>Roseivirgaceae</taxon>
        <taxon>Roseivirga</taxon>
    </lineage>
</organism>